<reference evidence="1" key="1">
    <citation type="submission" date="2019-02" db="EMBL/GenBank/DDBJ databases">
        <authorList>
            <person name="Gruber-Vodicka R. H."/>
            <person name="Seah K. B. B."/>
        </authorList>
    </citation>
    <scope>NUCLEOTIDE SEQUENCE</scope>
    <source>
        <strain evidence="1">BECK_BZ197</strain>
        <strain evidence="3">BECK_BZ198</strain>
        <strain evidence="2">BECK_BZ199</strain>
    </source>
</reference>
<gene>
    <name evidence="1" type="ORF">BECKMB1821G_GA0114241_10699</name>
    <name evidence="3" type="ORF">BECKMB1821H_GA0114242_106510</name>
    <name evidence="2" type="ORF">BECKMB1821I_GA0114274_10668</name>
</gene>
<dbReference type="EMBL" id="CAADFO010000069">
    <property type="protein sequence ID" value="VFK30670.1"/>
    <property type="molecule type" value="Genomic_DNA"/>
</dbReference>
<dbReference type="InterPro" id="IPR018841">
    <property type="entry name" value="DUF2442"/>
</dbReference>
<evidence type="ECO:0000313" key="2">
    <source>
        <dbReference type="EMBL" id="VFK34243.1"/>
    </source>
</evidence>
<accession>A0A450XMV4</accession>
<sequence>MFVRVTKAKYTGDYTVWLSFNDGAQGKIDLASELHGEVFEPLKDKEFFRSFNLEGHTLSWPNGADFAPEFLRENIGTQFCEAKS</sequence>
<dbReference type="AlphaFoldDB" id="A0A450XMV4"/>
<dbReference type="Gene3D" id="3.30.2020.10">
    <property type="entry name" value="NE0471-like N-terminal domain"/>
    <property type="match status" value="1"/>
</dbReference>
<evidence type="ECO:0000313" key="1">
    <source>
        <dbReference type="EMBL" id="VFK30670.1"/>
    </source>
</evidence>
<dbReference type="Pfam" id="PF10387">
    <property type="entry name" value="DUF2442"/>
    <property type="match status" value="1"/>
</dbReference>
<dbReference type="InterPro" id="IPR036782">
    <property type="entry name" value="NE0471-like_N"/>
</dbReference>
<evidence type="ECO:0000313" key="3">
    <source>
        <dbReference type="EMBL" id="VFK76607.1"/>
    </source>
</evidence>
<dbReference type="EMBL" id="CAADFQ010000066">
    <property type="protein sequence ID" value="VFK34243.1"/>
    <property type="molecule type" value="Genomic_DNA"/>
</dbReference>
<name>A0A450XMV4_9GAMM</name>
<dbReference type="EMBL" id="CAADGH010000065">
    <property type="protein sequence ID" value="VFK76607.1"/>
    <property type="molecule type" value="Genomic_DNA"/>
</dbReference>
<protein>
    <recommendedName>
        <fullName evidence="4">DUF2442 domain-containing protein</fullName>
    </recommendedName>
</protein>
<proteinExistence type="predicted"/>
<evidence type="ECO:0008006" key="4">
    <source>
        <dbReference type="Google" id="ProtNLM"/>
    </source>
</evidence>
<dbReference type="SUPFAM" id="SSF143880">
    <property type="entry name" value="NE0471 N-terminal domain-like"/>
    <property type="match status" value="1"/>
</dbReference>
<organism evidence="1">
    <name type="scientific">Candidatus Kentrum sp. MB</name>
    <dbReference type="NCBI Taxonomy" id="2138164"/>
    <lineage>
        <taxon>Bacteria</taxon>
        <taxon>Pseudomonadati</taxon>
        <taxon>Pseudomonadota</taxon>
        <taxon>Gammaproteobacteria</taxon>
        <taxon>Candidatus Kentrum</taxon>
    </lineage>
</organism>